<dbReference type="InterPro" id="IPR014905">
    <property type="entry name" value="HIRAN"/>
</dbReference>
<evidence type="ECO:0000313" key="5">
    <source>
        <dbReference type="Proteomes" id="UP000233467"/>
    </source>
</evidence>
<accession>A0A2N3INR6</accession>
<dbReference type="AlphaFoldDB" id="A0A2N3INR6"/>
<organism evidence="4 5">
    <name type="scientific">Aeromonas sobria</name>
    <dbReference type="NCBI Taxonomy" id="646"/>
    <lineage>
        <taxon>Bacteria</taxon>
        <taxon>Pseudomonadati</taxon>
        <taxon>Pseudomonadota</taxon>
        <taxon>Gammaproteobacteria</taxon>
        <taxon>Aeromonadales</taxon>
        <taxon>Aeromonadaceae</taxon>
        <taxon>Aeromonas</taxon>
    </lineage>
</organism>
<evidence type="ECO:0000313" key="4">
    <source>
        <dbReference type="EMBL" id="PKQ72669.1"/>
    </source>
</evidence>
<keyword evidence="4" id="KW-0255">Endonuclease</keyword>
<sequence length="251" mass="28457">MNRNDSVYVAWQDPDSRFWHVVGCLRSIESGYLFSYTKGALASPRFTKFSGMDDFTGKYVSEDLFPLFKNRLLSSRRPEYKKFISWLGLNNNETSEINPIEILARSGGLRATDKLQMFKSIEVCDDGSVEHYFFSHGISHLSESADLRVSKLEEGERLLLCPDVQNKYDSSAVIIRADNPAEIVGFCPRFFSGSISRMLHDDPASLSLTVERISHDAPYHYRLLCKLSGKVSPTLTTWHDNNDEAALIITL</sequence>
<keyword evidence="1" id="KW-0479">Metal-binding</keyword>
<dbReference type="Gene3D" id="3.30.70.2330">
    <property type="match status" value="1"/>
</dbReference>
<evidence type="ECO:0000256" key="1">
    <source>
        <dbReference type="ARBA" id="ARBA00022723"/>
    </source>
</evidence>
<comment type="caution">
    <text evidence="4">The sequence shown here is derived from an EMBL/GenBank/DDBJ whole genome shotgun (WGS) entry which is preliminary data.</text>
</comment>
<evidence type="ECO:0000259" key="3">
    <source>
        <dbReference type="SMART" id="SM00910"/>
    </source>
</evidence>
<dbReference type="GO" id="GO:0008270">
    <property type="term" value="F:zinc ion binding"/>
    <property type="evidence" value="ECO:0007669"/>
    <property type="project" value="InterPro"/>
</dbReference>
<keyword evidence="4" id="KW-0540">Nuclease</keyword>
<dbReference type="GO" id="GO:0004519">
    <property type="term" value="F:endonuclease activity"/>
    <property type="evidence" value="ECO:0007669"/>
    <property type="project" value="UniProtKB-KW"/>
</dbReference>
<gene>
    <name evidence="4" type="ORF">CJP16_21410</name>
</gene>
<dbReference type="Proteomes" id="UP000233467">
    <property type="component" value="Unassembled WGS sequence"/>
</dbReference>
<reference evidence="4 5" key="1">
    <citation type="journal article" date="2017" name="Front. Microbiol.">
        <title>Strong Genomic and Phenotypic Heterogeneity in the Aeromonas sobria Species Complex.</title>
        <authorList>
            <person name="Gauthier J."/>
            <person name="Vincent A.T."/>
            <person name="Charette S.J."/>
            <person name="Derome N."/>
        </authorList>
    </citation>
    <scope>NUCLEOTIDE SEQUENCE [LARGE SCALE GENOMIC DNA]</scope>
    <source>
        <strain evidence="4 5">TM18</strain>
    </source>
</reference>
<keyword evidence="5" id="KW-1185">Reference proteome</keyword>
<keyword evidence="2" id="KW-0378">Hydrolase</keyword>
<dbReference type="SMART" id="SM00910">
    <property type="entry name" value="HIRAN"/>
    <property type="match status" value="1"/>
</dbReference>
<feature type="domain" description="HIRAN" evidence="3">
    <location>
        <begin position="128"/>
        <end position="231"/>
    </location>
</feature>
<dbReference type="Pfam" id="PF08797">
    <property type="entry name" value="HIRAN"/>
    <property type="match status" value="1"/>
</dbReference>
<dbReference type="GO" id="GO:0003676">
    <property type="term" value="F:nucleic acid binding"/>
    <property type="evidence" value="ECO:0007669"/>
    <property type="project" value="InterPro"/>
</dbReference>
<evidence type="ECO:0000256" key="2">
    <source>
        <dbReference type="ARBA" id="ARBA00022801"/>
    </source>
</evidence>
<dbReference type="GO" id="GO:0016818">
    <property type="term" value="F:hydrolase activity, acting on acid anhydrides, in phosphorus-containing anhydrides"/>
    <property type="evidence" value="ECO:0007669"/>
    <property type="project" value="InterPro"/>
</dbReference>
<name>A0A2N3INR6_AERSO</name>
<protein>
    <submittedName>
        <fullName evidence="4">Restriction endonuclease</fullName>
    </submittedName>
</protein>
<dbReference type="EMBL" id="NQMM01000059">
    <property type="protein sequence ID" value="PKQ72669.1"/>
    <property type="molecule type" value="Genomic_DNA"/>
</dbReference>
<proteinExistence type="predicted"/>